<evidence type="ECO:0000259" key="3">
    <source>
        <dbReference type="PROSITE" id="PS51782"/>
    </source>
</evidence>
<dbReference type="Pfam" id="PF01476">
    <property type="entry name" value="LysM"/>
    <property type="match status" value="3"/>
</dbReference>
<feature type="domain" description="LysM" evidence="3">
    <location>
        <begin position="26"/>
        <end position="76"/>
    </location>
</feature>
<dbReference type="InterPro" id="IPR018392">
    <property type="entry name" value="LysM"/>
</dbReference>
<dbReference type="InterPro" id="IPR001611">
    <property type="entry name" value="Leu-rich_rpt"/>
</dbReference>
<dbReference type="Gene3D" id="3.10.350.10">
    <property type="entry name" value="LysM domain"/>
    <property type="match status" value="3"/>
</dbReference>
<evidence type="ECO:0000256" key="1">
    <source>
        <dbReference type="SAM" id="SignalP"/>
    </source>
</evidence>
<name>G2EE47_9FLAO</name>
<dbReference type="RefSeq" id="WP_008637482.1">
    <property type="nucleotide sequence ID" value="NZ_AFXZ01000032.1"/>
</dbReference>
<organism evidence="4 5">
    <name type="scientific">Bizionia argentinensis JUB59</name>
    <dbReference type="NCBI Taxonomy" id="1046627"/>
    <lineage>
        <taxon>Bacteria</taxon>
        <taxon>Pseudomonadati</taxon>
        <taxon>Bacteroidota</taxon>
        <taxon>Flavobacteriia</taxon>
        <taxon>Flavobacteriales</taxon>
        <taxon>Flavobacteriaceae</taxon>
        <taxon>Bizionia</taxon>
    </lineage>
</organism>
<dbReference type="PROSITE" id="PS51257">
    <property type="entry name" value="PROKAR_LIPOPROTEIN"/>
    <property type="match status" value="1"/>
</dbReference>
<dbReference type="Gene3D" id="3.40.50.2300">
    <property type="match status" value="2"/>
</dbReference>
<comment type="caution">
    <text evidence="4">The sequence shown here is derived from an EMBL/GenBank/DDBJ whole genome shotgun (WGS) entry which is preliminary data.</text>
</comment>
<dbReference type="SMART" id="SM00257">
    <property type="entry name" value="LysM"/>
    <property type="match status" value="4"/>
</dbReference>
<dbReference type="InterPro" id="IPR028082">
    <property type="entry name" value="Peripla_BP_I"/>
</dbReference>
<sequence length="644" mass="72813">MKKLFCILSILLLFSCGSTSQAQNYKTHKVKSDETIESIAKAYQVTPFDIYALNPDAKKGLKLNTVLIIPNKKIDQTAPHAAIGKELTGFKKHRVKRKETLYSLSKEYNVSQDEIKKHNKSLYANNLRKGDVIEIPVYKKVLTISQPEETRNDSSKTYTVLPKEGKWRIAYKFGITVAELEALNPGMNPDLIEGQVINVPKIEDTEEKPIESQYSFYEVLPKEGFYRLKVKLGLEQSELEILNPDLAESGLKAGMILKVPYNASVEDENEKLEITDLTKNIRGKQQKHIAFMLPFKLDEVNVDSVADTKEQIQKDVFLRRSLDFYSGITVALDSLKNLGVNLKIDFYDTKNQLSEVSNLIISKNLENVNAVIGPLMPISFEKVAAHLKNSNVALISPNLTELELSDNVFQSMASESLLKDKMIRYVKGDATVNQVIIIADQSRIEVSNDLKSHLPNASQVFSRKDKKENDAFYIYDTDIISKLKPGKNIVFLETSNPGFVSNVSSKLNSLISKDRQIILATTEMGSAFEDDEVSNYHLSNLQLTFAAIARTYNEDDVNSFAIEYEKRFGITPSKTAVRGFDITMDVALRLVNFGDLYESVNQAPLTEYVENKFAYKKNLIGGYYNDTVYLVKYEDLKIIEIKQD</sequence>
<dbReference type="AlphaFoldDB" id="G2EE47"/>
<evidence type="ECO:0000313" key="5">
    <source>
        <dbReference type="Proteomes" id="UP000003730"/>
    </source>
</evidence>
<dbReference type="PATRIC" id="fig|1046627.3.peg.1792"/>
<evidence type="ECO:0000313" key="4">
    <source>
        <dbReference type="EMBL" id="EGV43282.1"/>
    </source>
</evidence>
<dbReference type="PROSITE" id="PS51782">
    <property type="entry name" value="LYSM"/>
    <property type="match status" value="3"/>
</dbReference>
<feature type="chain" id="PRO_5003429540" evidence="1">
    <location>
        <begin position="23"/>
        <end position="644"/>
    </location>
</feature>
<keyword evidence="5" id="KW-1185">Reference proteome</keyword>
<evidence type="ECO:0000259" key="2">
    <source>
        <dbReference type="PROSITE" id="PS01124"/>
    </source>
</evidence>
<dbReference type="PROSITE" id="PS51450">
    <property type="entry name" value="LRR"/>
    <property type="match status" value="1"/>
</dbReference>
<dbReference type="GO" id="GO:0008932">
    <property type="term" value="F:lytic endotransglycosylase activity"/>
    <property type="evidence" value="ECO:0007669"/>
    <property type="project" value="TreeGrafter"/>
</dbReference>
<dbReference type="STRING" id="1046627.BZARG_2103"/>
<dbReference type="InterPro" id="IPR036779">
    <property type="entry name" value="LysM_dom_sf"/>
</dbReference>
<feature type="domain" description="LysM" evidence="3">
    <location>
        <begin position="156"/>
        <end position="199"/>
    </location>
</feature>
<dbReference type="eggNOG" id="COG0683">
    <property type="taxonomic scope" value="Bacteria"/>
</dbReference>
<protein>
    <submittedName>
        <fullName evidence="4">LysM peptidoglycan-binding domain-containing protein</fullName>
    </submittedName>
</protein>
<keyword evidence="1" id="KW-0732">Signal</keyword>
<dbReference type="SUPFAM" id="SSF54106">
    <property type="entry name" value="LysM domain"/>
    <property type="match status" value="3"/>
</dbReference>
<dbReference type="InterPro" id="IPR018060">
    <property type="entry name" value="HTH_AraC"/>
</dbReference>
<dbReference type="PROSITE" id="PS01124">
    <property type="entry name" value="HTH_ARAC_FAMILY_2"/>
    <property type="match status" value="1"/>
</dbReference>
<accession>G2EE47</accession>
<proteinExistence type="predicted"/>
<dbReference type="PANTHER" id="PTHR33734:SF22">
    <property type="entry name" value="MEMBRANE-BOUND LYTIC MUREIN TRANSGLYCOSYLASE D"/>
    <property type="match status" value="1"/>
</dbReference>
<dbReference type="GO" id="GO:0043565">
    <property type="term" value="F:sequence-specific DNA binding"/>
    <property type="evidence" value="ECO:0007669"/>
    <property type="project" value="InterPro"/>
</dbReference>
<dbReference type="GO" id="GO:0003700">
    <property type="term" value="F:DNA-binding transcription factor activity"/>
    <property type="evidence" value="ECO:0007669"/>
    <property type="project" value="InterPro"/>
</dbReference>
<dbReference type="OrthoDB" id="2149800at2"/>
<dbReference type="CDD" id="cd00118">
    <property type="entry name" value="LysM"/>
    <property type="match status" value="3"/>
</dbReference>
<dbReference type="PANTHER" id="PTHR33734">
    <property type="entry name" value="LYSM DOMAIN-CONTAINING GPI-ANCHORED PROTEIN 2"/>
    <property type="match status" value="1"/>
</dbReference>
<dbReference type="eggNOG" id="COG1388">
    <property type="taxonomic scope" value="Bacteria"/>
</dbReference>
<gene>
    <name evidence="4" type="ORF">BZARG_2103</name>
</gene>
<reference evidence="4 5" key="1">
    <citation type="journal article" date="2008" name="Int. J. Syst. Evol. Microbiol.">
        <title>Bizionia argentinensis sp. nov., isolated from surface marine water in Antarctica.</title>
        <authorList>
            <person name="Bercovich A."/>
            <person name="Vazquez S.C."/>
            <person name="Yankilevich P."/>
            <person name="Coria S.H."/>
            <person name="Foti M."/>
            <person name="Hernandez E."/>
            <person name="Vidal A."/>
            <person name="Ruberto L."/>
            <person name="Melo C."/>
            <person name="Marenssi S."/>
            <person name="Criscuolo M."/>
            <person name="Memoli M."/>
            <person name="Arguelles M."/>
            <person name="Mac Cormack W.P."/>
        </authorList>
    </citation>
    <scope>NUCLEOTIDE SEQUENCE [LARGE SCALE GENOMIC DNA]</scope>
    <source>
        <strain evidence="4 5">JUB59</strain>
    </source>
</reference>
<feature type="domain" description="HTH araC/xylS-type" evidence="2">
    <location>
        <begin position="538"/>
        <end position="578"/>
    </location>
</feature>
<dbReference type="EMBL" id="AFXZ01000032">
    <property type="protein sequence ID" value="EGV43282.1"/>
    <property type="molecule type" value="Genomic_DNA"/>
</dbReference>
<dbReference type="Proteomes" id="UP000003730">
    <property type="component" value="Unassembled WGS sequence"/>
</dbReference>
<dbReference type="SUPFAM" id="SSF53822">
    <property type="entry name" value="Periplasmic binding protein-like I"/>
    <property type="match status" value="1"/>
</dbReference>
<feature type="signal peptide" evidence="1">
    <location>
        <begin position="1"/>
        <end position="22"/>
    </location>
</feature>
<feature type="domain" description="LysM" evidence="3">
    <location>
        <begin position="91"/>
        <end position="135"/>
    </location>
</feature>